<evidence type="ECO:0000313" key="2">
    <source>
        <dbReference type="Proteomes" id="UP000078460"/>
    </source>
</evidence>
<comment type="caution">
    <text evidence="1">The sequence shown here is derived from an EMBL/GenBank/DDBJ whole genome shotgun (WGS) entry which is preliminary data.</text>
</comment>
<dbReference type="EMBL" id="LQCK02000056">
    <property type="protein sequence ID" value="KZB93886.1"/>
    <property type="molecule type" value="Genomic_DNA"/>
</dbReference>
<proteinExistence type="predicted"/>
<keyword evidence="2" id="KW-1185">Reference proteome</keyword>
<sequence>MAGQKKAAPTMHDAMFLPDWSRSNDIRVELSTIDPARRGFCENSIWSHQFEDLNAMCDFWEFISAREHAWPFMAVMARRRGPAALSALLLRLGAPLPAVTSVPS</sequence>
<reference evidence="1" key="1">
    <citation type="submission" date="2016-03" db="EMBL/GenBank/DDBJ databases">
        <title>Sphingomonas melonis TY, whole genome shotgun sequencing.</title>
        <authorList>
            <person name="Wang H."/>
            <person name="Zhu P."/>
        </authorList>
    </citation>
    <scope>NUCLEOTIDE SEQUENCE [LARGE SCALE GENOMIC DNA]</scope>
    <source>
        <strain evidence="1">TY</strain>
    </source>
</reference>
<gene>
    <name evidence="1" type="ORF">AVM11_09515</name>
</gene>
<accession>A0A175Y0H8</accession>
<protein>
    <submittedName>
        <fullName evidence="1">Uncharacterized protein</fullName>
    </submittedName>
</protein>
<name>A0A175Y0H8_9SPHN</name>
<evidence type="ECO:0000313" key="1">
    <source>
        <dbReference type="EMBL" id="KZB93886.1"/>
    </source>
</evidence>
<dbReference type="Proteomes" id="UP000078460">
    <property type="component" value="Unassembled WGS sequence"/>
</dbReference>
<dbReference type="AlphaFoldDB" id="A0A175Y0H8"/>
<organism evidence="1 2">
    <name type="scientific">Sphingomonas melonis TY</name>
    <dbReference type="NCBI Taxonomy" id="621456"/>
    <lineage>
        <taxon>Bacteria</taxon>
        <taxon>Pseudomonadati</taxon>
        <taxon>Pseudomonadota</taxon>
        <taxon>Alphaproteobacteria</taxon>
        <taxon>Sphingomonadales</taxon>
        <taxon>Sphingomonadaceae</taxon>
        <taxon>Sphingomonas</taxon>
    </lineage>
</organism>
<dbReference type="KEGG" id="smy:BJP26_18805"/>
<dbReference type="RefSeq" id="WP_062127087.1">
    <property type="nucleotide sequence ID" value="NZ_CP017578.1"/>
</dbReference>